<accession>C0CVA7</accession>
<gene>
    <name evidence="1" type="ORF">CLOSTASPAR_00908</name>
</gene>
<sequence length="103" mass="11889">MKKLLPMTEAALWRYLDKLSRIESEVIPVKEIFNAVEAAREIGCTAQKVRERMKRKLWDLGEVIPKEALGNGEKNEYNIFRYKLEKFLGHPVTGRWKGGDPSA</sequence>
<protein>
    <submittedName>
        <fullName evidence="1">Uncharacterized protein</fullName>
    </submittedName>
</protein>
<comment type="caution">
    <text evidence="1">The sequence shown here is derived from an EMBL/GenBank/DDBJ whole genome shotgun (WGS) entry which is preliminary data.</text>
</comment>
<evidence type="ECO:0000313" key="2">
    <source>
        <dbReference type="Proteomes" id="UP000004756"/>
    </source>
</evidence>
<name>C0CVA7_9FIRM</name>
<dbReference type="EMBL" id="ACCJ01000037">
    <property type="protein sequence ID" value="EEG56993.1"/>
    <property type="molecule type" value="Genomic_DNA"/>
</dbReference>
<reference evidence="1 2" key="1">
    <citation type="submission" date="2009-01" db="EMBL/GenBank/DDBJ databases">
        <authorList>
            <person name="Fulton L."/>
            <person name="Clifton S."/>
            <person name="Fulton B."/>
            <person name="Xu J."/>
            <person name="Minx P."/>
            <person name="Pepin K.H."/>
            <person name="Johnson M."/>
            <person name="Bhonagiri V."/>
            <person name="Nash W.E."/>
            <person name="Mardis E.R."/>
            <person name="Wilson R.K."/>
        </authorList>
    </citation>
    <scope>NUCLEOTIDE SEQUENCE [LARGE SCALE GENOMIC DNA]</scope>
    <source>
        <strain evidence="1 2">DSM 15981</strain>
    </source>
</reference>
<organism evidence="1 2">
    <name type="scientific">[Clostridium] asparagiforme DSM 15981</name>
    <dbReference type="NCBI Taxonomy" id="518636"/>
    <lineage>
        <taxon>Bacteria</taxon>
        <taxon>Bacillati</taxon>
        <taxon>Bacillota</taxon>
        <taxon>Clostridia</taxon>
        <taxon>Lachnospirales</taxon>
        <taxon>Lachnospiraceae</taxon>
        <taxon>Enterocloster</taxon>
    </lineage>
</organism>
<reference evidence="1 2" key="2">
    <citation type="submission" date="2009-02" db="EMBL/GenBank/DDBJ databases">
        <title>Draft genome sequence of Clostridium asparagiforme (DSM 15981).</title>
        <authorList>
            <person name="Sudarsanam P."/>
            <person name="Ley R."/>
            <person name="Guruge J."/>
            <person name="Turnbaugh P.J."/>
            <person name="Mahowald M."/>
            <person name="Liep D."/>
            <person name="Gordon J."/>
        </authorList>
    </citation>
    <scope>NUCLEOTIDE SEQUENCE [LARGE SCALE GENOMIC DNA]</scope>
    <source>
        <strain evidence="1 2">DSM 15981</strain>
    </source>
</reference>
<keyword evidence="2" id="KW-1185">Reference proteome</keyword>
<evidence type="ECO:0000313" key="1">
    <source>
        <dbReference type="EMBL" id="EEG56993.1"/>
    </source>
</evidence>
<dbReference type="HOGENOM" id="CLU_178320_0_0_9"/>
<proteinExistence type="predicted"/>
<dbReference type="Proteomes" id="UP000004756">
    <property type="component" value="Unassembled WGS sequence"/>
</dbReference>
<dbReference type="AlphaFoldDB" id="C0CVA7"/>